<evidence type="ECO:0000313" key="5">
    <source>
        <dbReference type="Proteomes" id="UP000199022"/>
    </source>
</evidence>
<feature type="domain" description="DNA primase DNAG catalytic core N-terminal" evidence="2">
    <location>
        <begin position="1338"/>
        <end position="1457"/>
    </location>
</feature>
<dbReference type="OrthoDB" id="4524286at2"/>
<dbReference type="Pfam" id="PF08275">
    <property type="entry name" value="DNAG_N"/>
    <property type="match status" value="1"/>
</dbReference>
<dbReference type="Proteomes" id="UP000199022">
    <property type="component" value="Unassembled WGS sequence"/>
</dbReference>
<dbReference type="PANTHER" id="PTHR30313">
    <property type="entry name" value="DNA PRIMASE"/>
    <property type="match status" value="1"/>
</dbReference>
<feature type="domain" description="TrwC relaxase" evidence="3">
    <location>
        <begin position="8"/>
        <end position="409"/>
    </location>
</feature>
<dbReference type="Gene3D" id="3.40.50.300">
    <property type="entry name" value="P-loop containing nucleotide triphosphate hydrolases"/>
    <property type="match status" value="2"/>
</dbReference>
<dbReference type="EMBL" id="FOMD01000005">
    <property type="protein sequence ID" value="SFD66034.1"/>
    <property type="molecule type" value="Genomic_DNA"/>
</dbReference>
<dbReference type="NCBIfam" id="NF041492">
    <property type="entry name" value="MobF"/>
    <property type="match status" value="1"/>
</dbReference>
<dbReference type="InterPro" id="IPR037068">
    <property type="entry name" value="DNA_primase_core_N_sf"/>
</dbReference>
<dbReference type="GO" id="GO:0005737">
    <property type="term" value="C:cytoplasm"/>
    <property type="evidence" value="ECO:0007669"/>
    <property type="project" value="TreeGrafter"/>
</dbReference>
<dbReference type="InterPro" id="IPR034151">
    <property type="entry name" value="TOPRIM_DnaG_bac"/>
</dbReference>
<dbReference type="STRING" id="1225127.SAMN05661030_3926"/>
<accession>A0A1I1U5S5</accession>
<sequence>MTVHKLTAGDGYAYLSRQVAAQDTTEPTPGGLSSYYTARGEAPGRWMGRGLDGLSGPPLGPEVTEAQMRALFGEGRHPNRTDVERAVVEAGGVPVAAERASRLGAPYRVFPAANEFRRRCAVEYRESNAARGERGTAPVPAEDRARIRTAVATDMFRETFGRDPLDPRELSGHLARLSRQRTTAVAGYDLAFSPVKSVSTLWAIAPRDVAEVIEKAHADAVADVVAWLEDRATYTRTGRDGVAQVDARGLLAAAFTHRDSRAGDPDLHTHVAVSNKVQTIGGRWLALDGRPVYKNTVAASERYNTRIEAFLVERLGVCFADRQDDEPGKRPVREIVGIDGPLPRLWSSRRAAINTRRAVLSAAFQTDHGRPPTAREAIHLAQQANLETREAKHEPLTHAEQRATWRAEALIVLGDKHHLDSYVNNALHRAGGRAGSDITSGWLDQAAQATVDRVGQSRATWNEAHLRAEGERLVRRAGVPARELDLVVDTIVSRAMSPPMSVRLTPMREDGEPAALRRRDGASVFETADSAVHTSDAVLEAERAVIDAAGRFDGHTTPSSAVESALLIAAESGPTLNPGQAGFVRALATSGARVQVAVAPAGTGKTTALRALAIAWRAGGGTVVGLAPTAAASSVLREQLADATDTVAKFVHAAQTGIDPPAWLSSIGPGSLVIVDEAGAATTHDLAAVIATVVAAGGSVRLVGDDHQLAPIGAGGLLADLAAANGAAHLDEVVRFTHAESGEPNAVEGLVSLALREGDPTALAYYADRGRLHVGDLSSCVDQAYDAWAADRTAGLDPLMLAPTRELVRELNLRARDDRLAREGTPSREVDLADGTRASAGDVVISRRNDRTLASGTASWVANGDRWTIAAVRHSGAVDAVHTATAALVTLPPDYVRNHLRLGYATTVHGAQGVTADSSYTVVAGHESRQLLYVALTRGRHTNHAFVTVTGDGDEHSAITRDGVLPPTAVEVLRRVLARNDALRSASSVIAAEDDPEQQLAAEVDRYVHSLGTAAEELVGPGGMAAIDHAAETAVPGLTDEPAYPALRADLALHGAAGHDAPSLLREASVDPRGLDGARDAAAVLDWRIGAPTPDGPPPPLPWLPAIPRAVSDAPTWGDYLGRRARRVHELATAIAEDAESWTPNSAPPWARPLIPDHELVRDLAVWRAAAGVERTDPRPTGAPSSTAADLAAQQGLDDRVRRCVSEATAGAVRWAAQLRDAAPDLINDPFWPVLLDRLVDRRMDDPNGASLVEAVTINPLPDELPAAALWWRLVEHLRLRSPDPAQLAVVEGLDPSPTVDPVVAAPGYGEIGPSRARVLQLNQLAADFFADAYPGSWAQSYLAERLGTDPSNATNHVIGLAPQEWTGLVDYLRRGGASDLELLASGLASRTTRGGVVDRFRDRVMFAIQDDDGIVGWIGRRHPDADTQPHPASPKYLNTAETVAFTKGQQLFGLVESRRDIARGATAVLVEGPLDALAVTMAGAGDFIGVAPLGTAFTEPQAERLLSAVRDDQRGPIVAMDSDDAGRRSAEGIFWRLGTRTEARSLTLPDGEDPAGFLHRAGAPALATALRASPSLAGALVEARMDEFAKDLATVEGQVAATRRAAQVIAATPVTTWAALLTQVVARTGIAPDIALQEALAVGDLLTSPVRHRTAESRDIGELGRESIPRARQAVQQEPGSTRAAPPPRAARCHRLPS</sequence>
<feature type="region of interest" description="Disordered" evidence="1">
    <location>
        <begin position="1654"/>
        <end position="1699"/>
    </location>
</feature>
<evidence type="ECO:0000259" key="2">
    <source>
        <dbReference type="Pfam" id="PF08275"/>
    </source>
</evidence>
<evidence type="ECO:0000313" key="4">
    <source>
        <dbReference type="EMBL" id="SFD66034.1"/>
    </source>
</evidence>
<dbReference type="Gene3D" id="3.90.980.10">
    <property type="entry name" value="DNA primase, catalytic core, N-terminal domain"/>
    <property type="match status" value="1"/>
</dbReference>
<dbReference type="SUPFAM" id="SSF52540">
    <property type="entry name" value="P-loop containing nucleoside triphosphate hydrolases"/>
    <property type="match status" value="2"/>
</dbReference>
<dbReference type="InterPro" id="IPR027417">
    <property type="entry name" value="P-loop_NTPase"/>
</dbReference>
<dbReference type="CDD" id="cd03364">
    <property type="entry name" value="TOPRIM_DnaG_primases"/>
    <property type="match status" value="1"/>
</dbReference>
<evidence type="ECO:0000259" key="3">
    <source>
        <dbReference type="Pfam" id="PF08751"/>
    </source>
</evidence>
<feature type="compositionally biased region" description="Basic and acidic residues" evidence="1">
    <location>
        <begin position="1654"/>
        <end position="1670"/>
    </location>
</feature>
<dbReference type="Gene3D" id="3.40.1360.10">
    <property type="match status" value="1"/>
</dbReference>
<dbReference type="RefSeq" id="WP_131802083.1">
    <property type="nucleotide sequence ID" value="NZ_BNAC01000001.1"/>
</dbReference>
<dbReference type="Pfam" id="PF13604">
    <property type="entry name" value="AAA_30"/>
    <property type="match status" value="1"/>
</dbReference>
<dbReference type="InterPro" id="IPR013264">
    <property type="entry name" value="DNAG_N"/>
</dbReference>
<gene>
    <name evidence="4" type="ORF">SAMN05661030_3926</name>
</gene>
<name>A0A1I1U5S5_9ACTN</name>
<dbReference type="SUPFAM" id="SSF55464">
    <property type="entry name" value="Origin of replication-binding domain, RBD-like"/>
    <property type="match status" value="1"/>
</dbReference>
<organism evidence="4 5">
    <name type="scientific">Klenkia taihuensis</name>
    <dbReference type="NCBI Taxonomy" id="1225127"/>
    <lineage>
        <taxon>Bacteria</taxon>
        <taxon>Bacillati</taxon>
        <taxon>Actinomycetota</taxon>
        <taxon>Actinomycetes</taxon>
        <taxon>Geodermatophilales</taxon>
        <taxon>Geodermatophilaceae</taxon>
        <taxon>Klenkia</taxon>
    </lineage>
</organism>
<dbReference type="CDD" id="cd18809">
    <property type="entry name" value="SF1_C_RecD"/>
    <property type="match status" value="1"/>
</dbReference>
<dbReference type="Pfam" id="PF13155">
    <property type="entry name" value="Toprim_2"/>
    <property type="match status" value="1"/>
</dbReference>
<dbReference type="PANTHER" id="PTHR30313:SF2">
    <property type="entry name" value="DNA PRIMASE"/>
    <property type="match status" value="1"/>
</dbReference>
<protein>
    <submittedName>
        <fullName evidence="4">DNA primase, catalytic core</fullName>
    </submittedName>
</protein>
<dbReference type="InterPro" id="IPR050219">
    <property type="entry name" value="DnaG_primase"/>
</dbReference>
<dbReference type="SUPFAM" id="SSF56731">
    <property type="entry name" value="DNA primase core"/>
    <property type="match status" value="1"/>
</dbReference>
<evidence type="ECO:0000256" key="1">
    <source>
        <dbReference type="SAM" id="MobiDB-lite"/>
    </source>
</evidence>
<dbReference type="Pfam" id="PF08751">
    <property type="entry name" value="TrwC"/>
    <property type="match status" value="1"/>
</dbReference>
<keyword evidence="5" id="KW-1185">Reference proteome</keyword>
<dbReference type="GO" id="GO:0006269">
    <property type="term" value="P:DNA replication, synthesis of primer"/>
    <property type="evidence" value="ECO:0007669"/>
    <property type="project" value="TreeGrafter"/>
</dbReference>
<proteinExistence type="predicted"/>
<dbReference type="InterPro" id="IPR014862">
    <property type="entry name" value="TrwC"/>
</dbReference>
<reference evidence="5" key="1">
    <citation type="submission" date="2016-10" db="EMBL/GenBank/DDBJ databases">
        <authorList>
            <person name="Varghese N."/>
            <person name="Submissions S."/>
        </authorList>
    </citation>
    <scope>NUCLEOTIDE SEQUENCE [LARGE SCALE GENOMIC DNA]</scope>
    <source>
        <strain evidence="5">DSM 45962</strain>
    </source>
</reference>